<keyword evidence="2" id="KW-0378">Hydrolase</keyword>
<dbReference type="STRING" id="59561.AQZ59_00566"/>
<gene>
    <name evidence="2" type="primary">ygbF</name>
    <name evidence="2" type="ORF">AQZ59_00566</name>
</gene>
<dbReference type="EMBL" id="LNIZ01000002">
    <property type="protein sequence ID" value="KTF04582.1"/>
    <property type="molecule type" value="Genomic_DNA"/>
</dbReference>
<dbReference type="AlphaFoldDB" id="A0A0W1KL78"/>
<dbReference type="InterPro" id="IPR010152">
    <property type="entry name" value="CRISPR-assoc_prot_Cas2_sub"/>
</dbReference>
<proteinExistence type="predicted"/>
<reference evidence="2 3" key="1">
    <citation type="submission" date="2015-11" db="EMBL/GenBank/DDBJ databases">
        <title>Draft Genome Sequence of the Type Strain Trueperella bernardiae LCDC 89-0504T, Isolated from Blood Culture.</title>
        <authorList>
            <person name="Bernier A.-M."/>
            <person name="Bernard K."/>
        </authorList>
    </citation>
    <scope>NUCLEOTIDE SEQUENCE [LARGE SCALE GENOMIC DNA]</scope>
    <source>
        <strain evidence="2 3">LCDC 89-0504</strain>
    </source>
</reference>
<dbReference type="Proteomes" id="UP000054404">
    <property type="component" value="Unassembled WGS sequence"/>
</dbReference>
<dbReference type="Gene3D" id="3.30.70.240">
    <property type="match status" value="1"/>
</dbReference>
<dbReference type="EC" id="3.1.-.-" evidence="2"/>
<protein>
    <submittedName>
        <fullName evidence="2">CRISPR-associated endoribonuclease Cas2</fullName>
        <ecNumber evidence="2">3.1.-.-</ecNumber>
    </submittedName>
</protein>
<name>A0A0W1KL78_9ACTO</name>
<dbReference type="NCBIfam" id="TIGR01873">
    <property type="entry name" value="cas_CT1978"/>
    <property type="match status" value="1"/>
</dbReference>
<accession>A0A0W1KL78</accession>
<sequence length="120" mass="12817">MFIVITATSIPDHLHGYLSRFLSEVDVGTYVGKVSPVVRDNLVGRCREGAGEGRIVAISSDTAMEQGFSVQTFGEPTRMIMDMDGILLSSTVTGVLDDDGSQSEPPILDRENGSKGGLLQ</sequence>
<evidence type="ECO:0000256" key="1">
    <source>
        <dbReference type="SAM" id="MobiDB-lite"/>
    </source>
</evidence>
<evidence type="ECO:0000313" key="3">
    <source>
        <dbReference type="Proteomes" id="UP000054404"/>
    </source>
</evidence>
<dbReference type="GO" id="GO:0016787">
    <property type="term" value="F:hydrolase activity"/>
    <property type="evidence" value="ECO:0007669"/>
    <property type="project" value="UniProtKB-KW"/>
</dbReference>
<dbReference type="OrthoDB" id="8527479at2"/>
<dbReference type="PATRIC" id="fig|59561.3.peg.558"/>
<organism evidence="2 3">
    <name type="scientific">Trueperella bernardiae</name>
    <dbReference type="NCBI Taxonomy" id="59561"/>
    <lineage>
        <taxon>Bacteria</taxon>
        <taxon>Bacillati</taxon>
        <taxon>Actinomycetota</taxon>
        <taxon>Actinomycetes</taxon>
        <taxon>Actinomycetales</taxon>
        <taxon>Actinomycetaceae</taxon>
        <taxon>Trueperella</taxon>
    </lineage>
</organism>
<dbReference type="Pfam" id="PF09707">
    <property type="entry name" value="Cas_Cas2CT1978"/>
    <property type="match status" value="1"/>
</dbReference>
<keyword evidence="3" id="KW-1185">Reference proteome</keyword>
<evidence type="ECO:0000313" key="2">
    <source>
        <dbReference type="EMBL" id="KTF04582.1"/>
    </source>
</evidence>
<feature type="region of interest" description="Disordered" evidence="1">
    <location>
        <begin position="95"/>
        <end position="120"/>
    </location>
</feature>
<dbReference type="RefSeq" id="WP_068539473.1">
    <property type="nucleotide sequence ID" value="NZ_LGYI01000015.1"/>
</dbReference>
<comment type="caution">
    <text evidence="2">The sequence shown here is derived from an EMBL/GenBank/DDBJ whole genome shotgun (WGS) entry which is preliminary data.</text>
</comment>